<dbReference type="OrthoDB" id="690694at2759"/>
<dbReference type="Proteomes" id="UP000008810">
    <property type="component" value="Chromosome 5"/>
</dbReference>
<dbReference type="EnsemblPlants" id="PNT61978">
    <property type="protein sequence ID" value="PNT61978"/>
    <property type="gene ID" value="BRADI_5g23631v3"/>
</dbReference>
<reference evidence="2" key="3">
    <citation type="submission" date="2018-08" db="UniProtKB">
        <authorList>
            <consortium name="EnsemblPlants"/>
        </authorList>
    </citation>
    <scope>IDENTIFICATION</scope>
    <source>
        <strain evidence="2">cv. Bd21</strain>
    </source>
</reference>
<dbReference type="PANTHER" id="PTHR36478:SF17">
    <property type="entry name" value="OS04G0614237 PROTEIN"/>
    <property type="match status" value="1"/>
</dbReference>
<keyword evidence="3" id="KW-1185">Reference proteome</keyword>
<accession>A0A2K2CIW7</accession>
<dbReference type="AlphaFoldDB" id="A0A2K2CIW7"/>
<protein>
    <submittedName>
        <fullName evidence="1 2">Uncharacterized protein</fullName>
    </submittedName>
</protein>
<evidence type="ECO:0000313" key="3">
    <source>
        <dbReference type="Proteomes" id="UP000008810"/>
    </source>
</evidence>
<dbReference type="RefSeq" id="XP_014751065.1">
    <property type="nucleotide sequence ID" value="XM_014895579.2"/>
</dbReference>
<dbReference type="Gramene" id="PNT61978">
    <property type="protein sequence ID" value="PNT61978"/>
    <property type="gene ID" value="BRADI_5g23631v3"/>
</dbReference>
<proteinExistence type="predicted"/>
<dbReference type="PANTHER" id="PTHR36478">
    <property type="entry name" value="OS04G0614237 PROTEIN-RELATED"/>
    <property type="match status" value="1"/>
</dbReference>
<reference evidence="1 2" key="1">
    <citation type="journal article" date="2010" name="Nature">
        <title>Genome sequencing and analysis of the model grass Brachypodium distachyon.</title>
        <authorList>
            <consortium name="International Brachypodium Initiative"/>
        </authorList>
    </citation>
    <scope>NUCLEOTIDE SEQUENCE [LARGE SCALE GENOMIC DNA]</scope>
    <source>
        <strain evidence="1">Bd21</strain>
        <strain evidence="2">cv. Bd21</strain>
    </source>
</reference>
<dbReference type="EMBL" id="CM000884">
    <property type="protein sequence ID" value="PNT61978.1"/>
    <property type="molecule type" value="Genomic_DNA"/>
</dbReference>
<sequence length="311" mass="34633">MSEFHLIGLVRRGHWSDGIKYLSRFLPSERLLGVHGRALFHFLRVYQAIDYIFCGAREAVAVAAAVSVCRERLGTTSSHGLSKLCGILSSLLESKRLRDSMNILSVRHQAFLVIIDLVRQTPELKDCRRRKCGGSMNPQNVLPLGFGHASFRPRRHVKKGGARVPASLVAGLYLQKKKMLPSSTPSDHSQGLTRESLIKAKEWLVDLVDRSLEAGRPRQGEPFHSACNEGAPVTPAPQTVFGTFRRPARNSYLSTLGLKKEAREWMLYLSDECLEAWPQVPYFDDPGAFAPGISEIMPDTSKKPAENLARS</sequence>
<gene>
    <name evidence="2" type="primary">LOC100827432</name>
    <name evidence="1" type="ORF">BRADI_5g23631v3</name>
</gene>
<name>A0A2K2CIW7_BRADI</name>
<dbReference type="ExpressionAtlas" id="A0A2K2CIW7">
    <property type="expression patterns" value="baseline"/>
</dbReference>
<dbReference type="KEGG" id="bdi:100827432"/>
<reference evidence="1" key="2">
    <citation type="submission" date="2017-06" db="EMBL/GenBank/DDBJ databases">
        <title>WGS assembly of Brachypodium distachyon.</title>
        <authorList>
            <consortium name="The International Brachypodium Initiative"/>
            <person name="Lucas S."/>
            <person name="Harmon-Smith M."/>
            <person name="Lail K."/>
            <person name="Tice H."/>
            <person name="Grimwood J."/>
            <person name="Bruce D."/>
            <person name="Barry K."/>
            <person name="Shu S."/>
            <person name="Lindquist E."/>
            <person name="Wang M."/>
            <person name="Pitluck S."/>
            <person name="Vogel J.P."/>
            <person name="Garvin D.F."/>
            <person name="Mockler T.C."/>
            <person name="Schmutz J."/>
            <person name="Rokhsar D."/>
            <person name="Bevan M.W."/>
        </authorList>
    </citation>
    <scope>NUCLEOTIDE SEQUENCE</scope>
    <source>
        <strain evidence="1">Bd21</strain>
    </source>
</reference>
<evidence type="ECO:0000313" key="1">
    <source>
        <dbReference type="EMBL" id="PNT61978.1"/>
    </source>
</evidence>
<organism evidence="1">
    <name type="scientific">Brachypodium distachyon</name>
    <name type="common">Purple false brome</name>
    <name type="synonym">Trachynia distachya</name>
    <dbReference type="NCBI Taxonomy" id="15368"/>
    <lineage>
        <taxon>Eukaryota</taxon>
        <taxon>Viridiplantae</taxon>
        <taxon>Streptophyta</taxon>
        <taxon>Embryophyta</taxon>
        <taxon>Tracheophyta</taxon>
        <taxon>Spermatophyta</taxon>
        <taxon>Magnoliopsida</taxon>
        <taxon>Liliopsida</taxon>
        <taxon>Poales</taxon>
        <taxon>Poaceae</taxon>
        <taxon>BOP clade</taxon>
        <taxon>Pooideae</taxon>
        <taxon>Stipodae</taxon>
        <taxon>Brachypodieae</taxon>
        <taxon>Brachypodium</taxon>
    </lineage>
</organism>
<evidence type="ECO:0000313" key="2">
    <source>
        <dbReference type="EnsemblPlants" id="PNT61978"/>
    </source>
</evidence>
<dbReference type="GeneID" id="100827432"/>